<protein>
    <submittedName>
        <fullName evidence="6">Helix-turn-helix domain-containing protein</fullName>
    </submittedName>
</protein>
<sequence length="245" mass="26420">METAQTADYALSILLALEERPDQTISELAVSLDLSRSVAQRIVVTLHNRAFVIRGRDARYSLGPALIEISASLPHQLAIAARPYLKDLAQSTGEMIVLAVPEGDEAVVIARRSGNSSPVRVEYEVGFRHPLWQGASGVSILANLDTVRRRKLGSPAGQIDVEAIRAQGFARTSGQLREHMEGLAVPIMSEREGVVGSIAVVAPTVRSSDLDDHVVALREAATATSADYEAERSFSRRAEAQVSRA</sequence>
<evidence type="ECO:0000259" key="5">
    <source>
        <dbReference type="PROSITE" id="PS51078"/>
    </source>
</evidence>
<feature type="domain" description="HTH iclR-type" evidence="4">
    <location>
        <begin position="4"/>
        <end position="64"/>
    </location>
</feature>
<evidence type="ECO:0000313" key="6">
    <source>
        <dbReference type="EMBL" id="XBX78393.1"/>
    </source>
</evidence>
<dbReference type="PANTHER" id="PTHR30136:SF24">
    <property type="entry name" value="HTH-TYPE TRANSCRIPTIONAL REPRESSOR ALLR"/>
    <property type="match status" value="1"/>
</dbReference>
<dbReference type="AlphaFoldDB" id="A0AAU7VW13"/>
<keyword evidence="1" id="KW-0805">Transcription regulation</keyword>
<dbReference type="RefSeq" id="WP_350351661.1">
    <property type="nucleotide sequence ID" value="NZ_CP158357.1"/>
</dbReference>
<dbReference type="PROSITE" id="PS51078">
    <property type="entry name" value="ICLR_ED"/>
    <property type="match status" value="1"/>
</dbReference>
<dbReference type="GO" id="GO:0045892">
    <property type="term" value="P:negative regulation of DNA-templated transcription"/>
    <property type="evidence" value="ECO:0007669"/>
    <property type="project" value="TreeGrafter"/>
</dbReference>
<keyword evidence="3" id="KW-0804">Transcription</keyword>
<dbReference type="InterPro" id="IPR036388">
    <property type="entry name" value="WH-like_DNA-bd_sf"/>
</dbReference>
<dbReference type="InterPro" id="IPR014757">
    <property type="entry name" value="Tscrpt_reg_IclR_C"/>
</dbReference>
<dbReference type="PROSITE" id="PS51077">
    <property type="entry name" value="HTH_ICLR"/>
    <property type="match status" value="1"/>
</dbReference>
<dbReference type="InterPro" id="IPR050707">
    <property type="entry name" value="HTH_MetabolicPath_Reg"/>
</dbReference>
<dbReference type="GO" id="GO:0003677">
    <property type="term" value="F:DNA binding"/>
    <property type="evidence" value="ECO:0007669"/>
    <property type="project" value="UniProtKB-KW"/>
</dbReference>
<accession>A0AAU7VW13</accession>
<proteinExistence type="predicted"/>
<dbReference type="EMBL" id="CP158357">
    <property type="protein sequence ID" value="XBX78393.1"/>
    <property type="molecule type" value="Genomic_DNA"/>
</dbReference>
<dbReference type="InterPro" id="IPR029016">
    <property type="entry name" value="GAF-like_dom_sf"/>
</dbReference>
<organism evidence="6">
    <name type="scientific">Microbacterium sp. A8/3-1</name>
    <dbReference type="NCBI Taxonomy" id="3160749"/>
    <lineage>
        <taxon>Bacteria</taxon>
        <taxon>Bacillati</taxon>
        <taxon>Actinomycetota</taxon>
        <taxon>Actinomycetes</taxon>
        <taxon>Micrococcales</taxon>
        <taxon>Microbacteriaceae</taxon>
        <taxon>Microbacterium</taxon>
    </lineage>
</organism>
<dbReference type="Pfam" id="PF01614">
    <property type="entry name" value="IclR_C"/>
    <property type="match status" value="1"/>
</dbReference>
<dbReference type="InterPro" id="IPR005471">
    <property type="entry name" value="Tscrpt_reg_IclR_N"/>
</dbReference>
<dbReference type="InterPro" id="IPR036390">
    <property type="entry name" value="WH_DNA-bd_sf"/>
</dbReference>
<feature type="domain" description="IclR-ED" evidence="5">
    <location>
        <begin position="65"/>
        <end position="230"/>
    </location>
</feature>
<evidence type="ECO:0000256" key="2">
    <source>
        <dbReference type="ARBA" id="ARBA00023125"/>
    </source>
</evidence>
<keyword evidence="2" id="KW-0238">DNA-binding</keyword>
<dbReference type="Gene3D" id="1.10.10.10">
    <property type="entry name" value="Winged helix-like DNA-binding domain superfamily/Winged helix DNA-binding domain"/>
    <property type="match status" value="1"/>
</dbReference>
<dbReference type="SUPFAM" id="SSF46785">
    <property type="entry name" value="Winged helix' DNA-binding domain"/>
    <property type="match status" value="1"/>
</dbReference>
<reference evidence="6" key="1">
    <citation type="submission" date="2024-06" db="EMBL/GenBank/DDBJ databases">
        <title>Draft genome sequence of Microbacterium sp. strain A8/3-1, isolated from Oxytropis tragacanthoides Fisch. ex DC. Root nodules in the Altai region of Russia.</title>
        <authorList>
            <person name="Sazanova A."/>
            <person name="Guro P."/>
            <person name="Kuznetsova I."/>
            <person name="Belimov A."/>
            <person name="Safronova V."/>
        </authorList>
    </citation>
    <scope>NUCLEOTIDE SEQUENCE</scope>
    <source>
        <strain evidence="6">A8/3-1</strain>
    </source>
</reference>
<dbReference type="PANTHER" id="PTHR30136">
    <property type="entry name" value="HELIX-TURN-HELIX TRANSCRIPTIONAL REGULATOR, ICLR FAMILY"/>
    <property type="match status" value="1"/>
</dbReference>
<evidence type="ECO:0000259" key="4">
    <source>
        <dbReference type="PROSITE" id="PS51077"/>
    </source>
</evidence>
<dbReference type="SMART" id="SM00346">
    <property type="entry name" value="HTH_ICLR"/>
    <property type="match status" value="1"/>
</dbReference>
<dbReference type="SUPFAM" id="SSF55781">
    <property type="entry name" value="GAF domain-like"/>
    <property type="match status" value="1"/>
</dbReference>
<gene>
    <name evidence="6" type="ORF">ABS642_21225</name>
</gene>
<name>A0AAU7VW13_9MICO</name>
<dbReference type="GO" id="GO:0003700">
    <property type="term" value="F:DNA-binding transcription factor activity"/>
    <property type="evidence" value="ECO:0007669"/>
    <property type="project" value="TreeGrafter"/>
</dbReference>
<dbReference type="Pfam" id="PF09339">
    <property type="entry name" value="HTH_IclR"/>
    <property type="match status" value="1"/>
</dbReference>
<dbReference type="Gene3D" id="3.30.450.40">
    <property type="match status" value="1"/>
</dbReference>
<evidence type="ECO:0000256" key="1">
    <source>
        <dbReference type="ARBA" id="ARBA00023015"/>
    </source>
</evidence>
<evidence type="ECO:0000256" key="3">
    <source>
        <dbReference type="ARBA" id="ARBA00023163"/>
    </source>
</evidence>